<dbReference type="Gene3D" id="3.30.70.260">
    <property type="match status" value="1"/>
</dbReference>
<dbReference type="InterPro" id="IPR018528">
    <property type="entry name" value="Preph_deHydtase_CS"/>
</dbReference>
<evidence type="ECO:0000256" key="6">
    <source>
        <dbReference type="ARBA" id="ARBA00023222"/>
    </source>
</evidence>
<dbReference type="InterPro" id="IPR001086">
    <property type="entry name" value="Preph_deHydtase"/>
</dbReference>
<keyword evidence="13" id="KW-1185">Reference proteome</keyword>
<comment type="catalytic activity">
    <reaction evidence="8 9">
        <text>prephenate + H(+) = 3-phenylpyruvate + CO2 + H2O</text>
        <dbReference type="Rhea" id="RHEA:21648"/>
        <dbReference type="ChEBI" id="CHEBI:15377"/>
        <dbReference type="ChEBI" id="CHEBI:15378"/>
        <dbReference type="ChEBI" id="CHEBI:16526"/>
        <dbReference type="ChEBI" id="CHEBI:18005"/>
        <dbReference type="ChEBI" id="CHEBI:29934"/>
        <dbReference type="EC" id="4.2.1.51"/>
    </reaction>
</comment>
<reference evidence="12 13" key="1">
    <citation type="submission" date="2023-07" db="EMBL/GenBank/DDBJ databases">
        <title>Sequencing the genomes of 1000 actinobacteria strains.</title>
        <authorList>
            <person name="Klenk H.-P."/>
        </authorList>
    </citation>
    <scope>NUCLEOTIDE SEQUENCE [LARGE SCALE GENOMIC DNA]</scope>
    <source>
        <strain evidence="12 13">DSM 44508</strain>
    </source>
</reference>
<proteinExistence type="predicted"/>
<name>A0ABU2B621_9CORY</name>
<dbReference type="CDD" id="cd13632">
    <property type="entry name" value="PBP2_Aa-PDT_like"/>
    <property type="match status" value="1"/>
</dbReference>
<evidence type="ECO:0000256" key="4">
    <source>
        <dbReference type="ARBA" id="ARBA00022605"/>
    </source>
</evidence>
<organism evidence="12 13">
    <name type="scientific">Corynebacterium felinum</name>
    <dbReference type="NCBI Taxonomy" id="131318"/>
    <lineage>
        <taxon>Bacteria</taxon>
        <taxon>Bacillati</taxon>
        <taxon>Actinomycetota</taxon>
        <taxon>Actinomycetes</taxon>
        <taxon>Mycobacteriales</taxon>
        <taxon>Corynebacteriaceae</taxon>
        <taxon>Corynebacterium</taxon>
    </lineage>
</organism>
<sequence>MNTTIAYLGPAGTFTEAALWEFHRLGHLPNSDDHRITPLPVASPREAIDLVREGTADYACVAIENSVDGPVTPTFDAIAAGEGVQIFYEVDLPIAFSMMLAPGTDLAQCRTVTCHPVAYQQVKKWVCDTIGDHEFVPASSNAAGAGLVAEGKADIAAAPAAAATLYGLDIVADQIADKAGARTRFVLVGKQAAPTARTGVDRTAVVFILRNEPGSLVRALTEFSLRGVDLSRIESRPIENGLGTYRFHVDIHGHIADLPVAEALRALYLQCDQISFLGSWPAHDACERVRMLAQDHARRIQAQEWVQGLLER</sequence>
<dbReference type="EC" id="4.2.1.51" evidence="2 9"/>
<evidence type="ECO:0000256" key="2">
    <source>
        <dbReference type="ARBA" id="ARBA00013147"/>
    </source>
</evidence>
<evidence type="ECO:0000259" key="11">
    <source>
        <dbReference type="PROSITE" id="PS51671"/>
    </source>
</evidence>
<dbReference type="InterPro" id="IPR008242">
    <property type="entry name" value="Chor_mutase/pphenate_deHydtase"/>
</dbReference>
<comment type="pathway">
    <text evidence="1 9">Amino-acid biosynthesis; L-phenylalanine biosynthesis; phenylpyruvate from prephenate: step 1/1.</text>
</comment>
<protein>
    <recommendedName>
        <fullName evidence="3 9">Prephenate dehydratase</fullName>
        <shortName evidence="9">PDT</shortName>
        <ecNumber evidence="2 9">4.2.1.51</ecNumber>
    </recommendedName>
</protein>
<evidence type="ECO:0000256" key="3">
    <source>
        <dbReference type="ARBA" id="ARBA00021872"/>
    </source>
</evidence>
<evidence type="ECO:0000256" key="8">
    <source>
        <dbReference type="ARBA" id="ARBA00047848"/>
    </source>
</evidence>
<keyword evidence="4 9" id="KW-0028">Amino-acid biosynthesis</keyword>
<keyword evidence="6 9" id="KW-0584">Phenylalanine biosynthesis</keyword>
<dbReference type="EMBL" id="JAVDYF010000001">
    <property type="protein sequence ID" value="MDR7354075.1"/>
    <property type="molecule type" value="Genomic_DNA"/>
</dbReference>
<dbReference type="NCBIfam" id="NF008865">
    <property type="entry name" value="PRK11898.1"/>
    <property type="match status" value="1"/>
</dbReference>
<dbReference type="PANTHER" id="PTHR21022">
    <property type="entry name" value="PREPHENATE DEHYDRATASE P PROTEIN"/>
    <property type="match status" value="1"/>
</dbReference>
<evidence type="ECO:0000256" key="9">
    <source>
        <dbReference type="RuleBase" id="RU361254"/>
    </source>
</evidence>
<dbReference type="Gene3D" id="3.40.190.10">
    <property type="entry name" value="Periplasmic binding protein-like II"/>
    <property type="match status" value="2"/>
</dbReference>
<dbReference type="SUPFAM" id="SSF53850">
    <property type="entry name" value="Periplasmic binding protein-like II"/>
    <property type="match status" value="1"/>
</dbReference>
<evidence type="ECO:0000259" key="10">
    <source>
        <dbReference type="PROSITE" id="PS51171"/>
    </source>
</evidence>
<evidence type="ECO:0000313" key="12">
    <source>
        <dbReference type="EMBL" id="MDR7354075.1"/>
    </source>
</evidence>
<evidence type="ECO:0000256" key="7">
    <source>
        <dbReference type="ARBA" id="ARBA00023239"/>
    </source>
</evidence>
<dbReference type="InterPro" id="IPR045865">
    <property type="entry name" value="ACT-like_dom_sf"/>
</dbReference>
<evidence type="ECO:0000256" key="5">
    <source>
        <dbReference type="ARBA" id="ARBA00023141"/>
    </source>
</evidence>
<dbReference type="CDD" id="cd04905">
    <property type="entry name" value="ACT_CM-PDT"/>
    <property type="match status" value="1"/>
</dbReference>
<dbReference type="PROSITE" id="PS51671">
    <property type="entry name" value="ACT"/>
    <property type="match status" value="1"/>
</dbReference>
<dbReference type="Pfam" id="PF00800">
    <property type="entry name" value="PDT"/>
    <property type="match status" value="1"/>
</dbReference>
<keyword evidence="5 9" id="KW-0057">Aromatic amino acid biosynthesis</keyword>
<dbReference type="GO" id="GO:0004664">
    <property type="term" value="F:prephenate dehydratase activity"/>
    <property type="evidence" value="ECO:0007669"/>
    <property type="project" value="UniProtKB-EC"/>
</dbReference>
<dbReference type="Proteomes" id="UP001183619">
    <property type="component" value="Unassembled WGS sequence"/>
</dbReference>
<dbReference type="SUPFAM" id="SSF55021">
    <property type="entry name" value="ACT-like"/>
    <property type="match status" value="1"/>
</dbReference>
<evidence type="ECO:0000313" key="13">
    <source>
        <dbReference type="Proteomes" id="UP001183619"/>
    </source>
</evidence>
<feature type="domain" description="Prephenate dehydratase" evidence="10">
    <location>
        <begin position="4"/>
        <end position="190"/>
    </location>
</feature>
<dbReference type="PANTHER" id="PTHR21022:SF19">
    <property type="entry name" value="PREPHENATE DEHYDRATASE-RELATED"/>
    <property type="match status" value="1"/>
</dbReference>
<keyword evidence="7 9" id="KW-0456">Lyase</keyword>
<dbReference type="PIRSF" id="PIRSF001500">
    <property type="entry name" value="Chor_mut_pdt_Ppr"/>
    <property type="match status" value="1"/>
</dbReference>
<evidence type="ECO:0000256" key="1">
    <source>
        <dbReference type="ARBA" id="ARBA00004741"/>
    </source>
</evidence>
<feature type="domain" description="ACT" evidence="11">
    <location>
        <begin position="204"/>
        <end position="281"/>
    </location>
</feature>
<dbReference type="PROSITE" id="PS51171">
    <property type="entry name" value="PREPHENATE_DEHYDR_3"/>
    <property type="match status" value="1"/>
</dbReference>
<dbReference type="InterPro" id="IPR002912">
    <property type="entry name" value="ACT_dom"/>
</dbReference>
<dbReference type="PROSITE" id="PS00857">
    <property type="entry name" value="PREPHENATE_DEHYDR_1"/>
    <property type="match status" value="1"/>
</dbReference>
<dbReference type="PROSITE" id="PS00858">
    <property type="entry name" value="PREPHENATE_DEHYDR_2"/>
    <property type="match status" value="1"/>
</dbReference>
<comment type="caution">
    <text evidence="12">The sequence shown here is derived from an EMBL/GenBank/DDBJ whole genome shotgun (WGS) entry which is preliminary data.</text>
</comment>
<gene>
    <name evidence="9" type="primary">pheA</name>
    <name evidence="12" type="ORF">J2S37_000613</name>
</gene>
<dbReference type="RefSeq" id="WP_277104475.1">
    <property type="nucleotide sequence ID" value="NZ_BAAAJS010000077.1"/>
</dbReference>
<accession>A0ABU2B621</accession>
<dbReference type="Pfam" id="PF01842">
    <property type="entry name" value="ACT"/>
    <property type="match status" value="1"/>
</dbReference>